<proteinExistence type="predicted"/>
<keyword evidence="2" id="KW-0238">DNA-binding</keyword>
<dbReference type="AlphaFoldDB" id="A0A2R6AWN2"/>
<reference evidence="5 6" key="1">
    <citation type="submission" date="2017-04" db="EMBL/GenBank/DDBJ databases">
        <title>Novel microbial lineages endemic to geothermal iron-oxide mats fill important gaps in the evolutionary history of Archaea.</title>
        <authorList>
            <person name="Jay Z.J."/>
            <person name="Beam J.P."/>
            <person name="Dlakic M."/>
            <person name="Rusch D.B."/>
            <person name="Kozubal M.A."/>
            <person name="Inskeep W.P."/>
        </authorList>
    </citation>
    <scope>NUCLEOTIDE SEQUENCE [LARGE SCALE GENOMIC DNA]</scope>
    <source>
        <strain evidence="5">OSP_D</strain>
    </source>
</reference>
<dbReference type="Gene3D" id="1.10.10.10">
    <property type="entry name" value="Winged helix-like DNA-binding domain superfamily/Winged helix DNA-binding domain"/>
    <property type="match status" value="1"/>
</dbReference>
<dbReference type="PANTHER" id="PTHR33204:SF18">
    <property type="entry name" value="TRANSCRIPTIONAL REGULATORY PROTEIN"/>
    <property type="match status" value="1"/>
</dbReference>
<evidence type="ECO:0000259" key="4">
    <source>
        <dbReference type="PROSITE" id="PS51118"/>
    </source>
</evidence>
<keyword evidence="3" id="KW-0804">Transcription</keyword>
<dbReference type="SUPFAM" id="SSF46785">
    <property type="entry name" value="Winged helix' DNA-binding domain"/>
    <property type="match status" value="1"/>
</dbReference>
<evidence type="ECO:0000256" key="2">
    <source>
        <dbReference type="ARBA" id="ARBA00023125"/>
    </source>
</evidence>
<dbReference type="Proteomes" id="UP000240322">
    <property type="component" value="Unassembled WGS sequence"/>
</dbReference>
<dbReference type="PANTHER" id="PTHR33204">
    <property type="entry name" value="TRANSCRIPTIONAL REGULATOR, MARR FAMILY"/>
    <property type="match status" value="1"/>
</dbReference>
<sequence length="130" mass="14582">MVGVTMDSSSNGELCLCALDGVMEVLSRKWVLFTINSIGRRGVARFKDLYRELKGISPSTLTAVLRGLEAQGLVSRQQYAEIPPRVEYSLTKDGEALRRAILPLLIWASERDTRQNSRPRCEPGQYVRVV</sequence>
<protein>
    <recommendedName>
        <fullName evidence="4">HTH hxlR-type domain-containing protein</fullName>
    </recommendedName>
</protein>
<comment type="caution">
    <text evidence="5">The sequence shown here is derived from an EMBL/GenBank/DDBJ whole genome shotgun (WGS) entry which is preliminary data.</text>
</comment>
<dbReference type="GO" id="GO:0003677">
    <property type="term" value="F:DNA binding"/>
    <property type="evidence" value="ECO:0007669"/>
    <property type="project" value="UniProtKB-KW"/>
</dbReference>
<evidence type="ECO:0000313" key="6">
    <source>
        <dbReference type="Proteomes" id="UP000240322"/>
    </source>
</evidence>
<dbReference type="EMBL" id="NEXE01000050">
    <property type="protein sequence ID" value="PSN90718.1"/>
    <property type="molecule type" value="Genomic_DNA"/>
</dbReference>
<dbReference type="PROSITE" id="PS51118">
    <property type="entry name" value="HTH_HXLR"/>
    <property type="match status" value="1"/>
</dbReference>
<keyword evidence="1" id="KW-0805">Transcription regulation</keyword>
<dbReference type="InterPro" id="IPR002577">
    <property type="entry name" value="HTH_HxlR"/>
</dbReference>
<dbReference type="Pfam" id="PF01638">
    <property type="entry name" value="HxlR"/>
    <property type="match status" value="1"/>
</dbReference>
<evidence type="ECO:0000256" key="1">
    <source>
        <dbReference type="ARBA" id="ARBA00023015"/>
    </source>
</evidence>
<dbReference type="InterPro" id="IPR036388">
    <property type="entry name" value="WH-like_DNA-bd_sf"/>
</dbReference>
<gene>
    <name evidence="5" type="ORF">B9Q03_06215</name>
</gene>
<organism evidence="5 6">
    <name type="scientific">Candidatus Marsarchaeota G2 archaeon OSP_D</name>
    <dbReference type="NCBI Taxonomy" id="1978157"/>
    <lineage>
        <taxon>Archaea</taxon>
        <taxon>Candidatus Marsarchaeota</taxon>
        <taxon>Candidatus Marsarchaeota group 2</taxon>
    </lineage>
</organism>
<name>A0A2R6AWN2_9ARCH</name>
<dbReference type="InterPro" id="IPR036390">
    <property type="entry name" value="WH_DNA-bd_sf"/>
</dbReference>
<feature type="domain" description="HTH hxlR-type" evidence="4">
    <location>
        <begin position="17"/>
        <end position="116"/>
    </location>
</feature>
<evidence type="ECO:0000313" key="5">
    <source>
        <dbReference type="EMBL" id="PSN90718.1"/>
    </source>
</evidence>
<accession>A0A2R6AWN2</accession>
<evidence type="ECO:0000256" key="3">
    <source>
        <dbReference type="ARBA" id="ARBA00023163"/>
    </source>
</evidence>